<name>A0A0M9A5B2_9HYME</name>
<organism evidence="1 2">
    <name type="scientific">Melipona quadrifasciata</name>
    <dbReference type="NCBI Taxonomy" id="166423"/>
    <lineage>
        <taxon>Eukaryota</taxon>
        <taxon>Metazoa</taxon>
        <taxon>Ecdysozoa</taxon>
        <taxon>Arthropoda</taxon>
        <taxon>Hexapoda</taxon>
        <taxon>Insecta</taxon>
        <taxon>Pterygota</taxon>
        <taxon>Neoptera</taxon>
        <taxon>Endopterygota</taxon>
        <taxon>Hymenoptera</taxon>
        <taxon>Apocrita</taxon>
        <taxon>Aculeata</taxon>
        <taxon>Apoidea</taxon>
        <taxon>Anthophila</taxon>
        <taxon>Apidae</taxon>
        <taxon>Melipona</taxon>
    </lineage>
</organism>
<dbReference type="EMBL" id="KQ435732">
    <property type="protein sequence ID" value="KOX77537.1"/>
    <property type="molecule type" value="Genomic_DNA"/>
</dbReference>
<evidence type="ECO:0000313" key="2">
    <source>
        <dbReference type="Proteomes" id="UP000053105"/>
    </source>
</evidence>
<reference evidence="1 2" key="1">
    <citation type="submission" date="2015-07" db="EMBL/GenBank/DDBJ databases">
        <title>The genome of Melipona quadrifasciata.</title>
        <authorList>
            <person name="Pan H."/>
            <person name="Kapheim K."/>
        </authorList>
    </citation>
    <scope>NUCLEOTIDE SEQUENCE [LARGE SCALE GENOMIC DNA]</scope>
    <source>
        <strain evidence="1">0111107301</strain>
        <tissue evidence="1">Whole body</tissue>
    </source>
</reference>
<evidence type="ECO:0000313" key="1">
    <source>
        <dbReference type="EMBL" id="KOX77537.1"/>
    </source>
</evidence>
<dbReference type="AlphaFoldDB" id="A0A0M9A5B2"/>
<accession>A0A0M9A5B2</accession>
<keyword evidence="2" id="KW-1185">Reference proteome</keyword>
<proteinExistence type="predicted"/>
<gene>
    <name evidence="1" type="ORF">WN51_09861</name>
</gene>
<dbReference type="Proteomes" id="UP000053105">
    <property type="component" value="Unassembled WGS sequence"/>
</dbReference>
<sequence length="98" mass="11877">MQFCFQYSSILDEKSSYWKIEWENNPMMEDRRRCVILIFNQREGITLAQKENLQLDKRTMFQSVIKMMWVKLPVTIFPALKHKVPSFTNFSRRLGRIN</sequence>
<protein>
    <submittedName>
        <fullName evidence="1">Uncharacterized protein</fullName>
    </submittedName>
</protein>